<organism evidence="2 3">
    <name type="scientific">Dipteronia dyeriana</name>
    <dbReference type="NCBI Taxonomy" id="168575"/>
    <lineage>
        <taxon>Eukaryota</taxon>
        <taxon>Viridiplantae</taxon>
        <taxon>Streptophyta</taxon>
        <taxon>Embryophyta</taxon>
        <taxon>Tracheophyta</taxon>
        <taxon>Spermatophyta</taxon>
        <taxon>Magnoliopsida</taxon>
        <taxon>eudicotyledons</taxon>
        <taxon>Gunneridae</taxon>
        <taxon>Pentapetalae</taxon>
        <taxon>rosids</taxon>
        <taxon>malvids</taxon>
        <taxon>Sapindales</taxon>
        <taxon>Sapindaceae</taxon>
        <taxon>Hippocastanoideae</taxon>
        <taxon>Acereae</taxon>
        <taxon>Dipteronia</taxon>
    </lineage>
</organism>
<sequence>MAEDEKSDLLCVNPDIILPEVLKNSHSRKRKLNGSHLDQGESISNQVSIVIDTEDSNTEKVMDSRVSVNSKPKRVFKGKERKTIEKKKTSNCKNSVNKNTGILVS</sequence>
<accession>A0AAE0CUY4</accession>
<protein>
    <submittedName>
        <fullName evidence="2">Uncharacterized protein</fullName>
    </submittedName>
</protein>
<proteinExistence type="predicted"/>
<dbReference type="Proteomes" id="UP001280121">
    <property type="component" value="Unassembled WGS sequence"/>
</dbReference>
<comment type="caution">
    <text evidence="2">The sequence shown here is derived from an EMBL/GenBank/DDBJ whole genome shotgun (WGS) entry which is preliminary data.</text>
</comment>
<evidence type="ECO:0000256" key="1">
    <source>
        <dbReference type="SAM" id="MobiDB-lite"/>
    </source>
</evidence>
<feature type="compositionally biased region" description="Polar residues" evidence="1">
    <location>
        <begin position="91"/>
        <end position="105"/>
    </location>
</feature>
<feature type="compositionally biased region" description="Basic and acidic residues" evidence="1">
    <location>
        <begin position="77"/>
        <end position="88"/>
    </location>
</feature>
<gene>
    <name evidence="2" type="ORF">Ddye_003056</name>
</gene>
<name>A0AAE0CUY4_9ROSI</name>
<dbReference type="EMBL" id="JANJYI010000001">
    <property type="protein sequence ID" value="KAK2664482.1"/>
    <property type="molecule type" value="Genomic_DNA"/>
</dbReference>
<dbReference type="AlphaFoldDB" id="A0AAE0CUY4"/>
<keyword evidence="3" id="KW-1185">Reference proteome</keyword>
<feature type="region of interest" description="Disordered" evidence="1">
    <location>
        <begin position="61"/>
        <end position="105"/>
    </location>
</feature>
<reference evidence="2" key="1">
    <citation type="journal article" date="2023" name="Plant J.">
        <title>Genome sequences and population genomics provide insights into the demographic history, inbreeding, and mutation load of two 'living fossil' tree species of Dipteronia.</title>
        <authorList>
            <person name="Feng Y."/>
            <person name="Comes H.P."/>
            <person name="Chen J."/>
            <person name="Zhu S."/>
            <person name="Lu R."/>
            <person name="Zhang X."/>
            <person name="Li P."/>
            <person name="Qiu J."/>
            <person name="Olsen K.M."/>
            <person name="Qiu Y."/>
        </authorList>
    </citation>
    <scope>NUCLEOTIDE SEQUENCE</scope>
    <source>
        <strain evidence="2">KIB01</strain>
    </source>
</reference>
<evidence type="ECO:0000313" key="3">
    <source>
        <dbReference type="Proteomes" id="UP001280121"/>
    </source>
</evidence>
<evidence type="ECO:0000313" key="2">
    <source>
        <dbReference type="EMBL" id="KAK2664482.1"/>
    </source>
</evidence>